<comment type="caution">
    <text evidence="3">The sequence shown here is derived from an EMBL/GenBank/DDBJ whole genome shotgun (WGS) entry which is preliminary data.</text>
</comment>
<feature type="transmembrane region" description="Helical" evidence="1">
    <location>
        <begin position="303"/>
        <end position="321"/>
    </location>
</feature>
<organism evidence="3 4">
    <name type="scientific">Lactobacillus intestinalis DSM 6629</name>
    <dbReference type="NCBI Taxonomy" id="1423761"/>
    <lineage>
        <taxon>Bacteria</taxon>
        <taxon>Bacillati</taxon>
        <taxon>Bacillota</taxon>
        <taxon>Bacilli</taxon>
        <taxon>Lactobacillales</taxon>
        <taxon>Lactobacillaceae</taxon>
        <taxon>Lactobacillus</taxon>
    </lineage>
</organism>
<keyword evidence="1" id="KW-0472">Membrane</keyword>
<proteinExistence type="predicted"/>
<evidence type="ECO:0000256" key="1">
    <source>
        <dbReference type="SAM" id="Phobius"/>
    </source>
</evidence>
<reference evidence="3 4" key="1">
    <citation type="journal article" date="2015" name="Genome Announc.">
        <title>Expanding the biotechnology potential of lactobacilli through comparative genomics of 213 strains and associated genera.</title>
        <authorList>
            <person name="Sun Z."/>
            <person name="Harris H.M."/>
            <person name="McCann A."/>
            <person name="Guo C."/>
            <person name="Argimon S."/>
            <person name="Zhang W."/>
            <person name="Yang X."/>
            <person name="Jeffery I.B."/>
            <person name="Cooney J.C."/>
            <person name="Kagawa T.F."/>
            <person name="Liu W."/>
            <person name="Song Y."/>
            <person name="Salvetti E."/>
            <person name="Wrobel A."/>
            <person name="Rasinkangas P."/>
            <person name="Parkhill J."/>
            <person name="Rea M.C."/>
            <person name="O'Sullivan O."/>
            <person name="Ritari J."/>
            <person name="Douillard F.P."/>
            <person name="Paul Ross R."/>
            <person name="Yang R."/>
            <person name="Briner A.E."/>
            <person name="Felis G.E."/>
            <person name="de Vos W.M."/>
            <person name="Barrangou R."/>
            <person name="Klaenhammer T.R."/>
            <person name="Caufield P.W."/>
            <person name="Cui Y."/>
            <person name="Zhang H."/>
            <person name="O'Toole P.W."/>
        </authorList>
    </citation>
    <scope>NUCLEOTIDE SEQUENCE [LARGE SCALE GENOMIC DNA]</scope>
    <source>
        <strain evidence="3 4">DSM 6629</strain>
    </source>
</reference>
<feature type="transmembrane region" description="Helical" evidence="1">
    <location>
        <begin position="128"/>
        <end position="147"/>
    </location>
</feature>
<keyword evidence="1" id="KW-1133">Transmembrane helix</keyword>
<feature type="transmembrane region" description="Helical" evidence="1">
    <location>
        <begin position="262"/>
        <end position="283"/>
    </location>
</feature>
<protein>
    <submittedName>
        <fullName evidence="3">Integral membrane protein</fullName>
    </submittedName>
</protein>
<feature type="domain" description="Acyltransferase 3" evidence="2">
    <location>
        <begin position="52"/>
        <end position="386"/>
    </location>
</feature>
<feature type="transmembrane region" description="Helical" evidence="1">
    <location>
        <begin position="83"/>
        <end position="107"/>
    </location>
</feature>
<evidence type="ECO:0000313" key="3">
    <source>
        <dbReference type="EMBL" id="KRM31779.1"/>
    </source>
</evidence>
<evidence type="ECO:0000313" key="4">
    <source>
        <dbReference type="Proteomes" id="UP000051735"/>
    </source>
</evidence>
<dbReference type="Pfam" id="PF01757">
    <property type="entry name" value="Acyl_transf_3"/>
    <property type="match status" value="1"/>
</dbReference>
<keyword evidence="1" id="KW-0812">Transmembrane</keyword>
<gene>
    <name evidence="3" type="ORF">FC44_GL000482</name>
</gene>
<dbReference type="EMBL" id="AZGN01000052">
    <property type="protein sequence ID" value="KRM31779.1"/>
    <property type="molecule type" value="Genomic_DNA"/>
</dbReference>
<name>A0ABR5PN29_9LACO</name>
<feature type="transmembrane region" description="Helical" evidence="1">
    <location>
        <begin position="201"/>
        <end position="218"/>
    </location>
</feature>
<dbReference type="InterPro" id="IPR002656">
    <property type="entry name" value="Acyl_transf_3_dom"/>
</dbReference>
<sequence>MKVLLSYILFIIPDLFLFSLLKACYNFLQKNTLEDYMEKYNYSSFKIADIGDYLKVFACTAVMSQPIMAMIMTPKEPNPIQDIFGLLYNLVKYTAPAFIFGILYTTIRIHDLKCTFNPKLYYQSSWKNLFVPTIWWTLIYLLIMPNLQQVNHYYNFTSFCWQFINGNAAPHLWYNTMMLQFIILMPLFWQLSQAMTSPKRGIKVAIFTFIIYFGWLLFYDYYVFHGIHAKDWYLLDRIFISFFIYGVYGMLAWKFHTYVNSFFTKFCTVFALLFASCFIWTNLEFQSFGHPVNFNNAPYYKPSMTFYCLAVIALISAFCLFQVKNHKIKELHIFHFLATYAYRAYLSNVFWSELLWQILHLQSTAYIHPFLTLIFLWSSTWILSFASAYLIHQIWTKTKSILFRKISFT</sequence>
<feature type="transmembrane region" description="Helical" evidence="1">
    <location>
        <begin position="371"/>
        <end position="391"/>
    </location>
</feature>
<feature type="transmembrane region" description="Helical" evidence="1">
    <location>
        <begin position="238"/>
        <end position="255"/>
    </location>
</feature>
<dbReference type="Proteomes" id="UP000051735">
    <property type="component" value="Unassembled WGS sequence"/>
</dbReference>
<evidence type="ECO:0000259" key="2">
    <source>
        <dbReference type="Pfam" id="PF01757"/>
    </source>
</evidence>
<keyword evidence="4" id="KW-1185">Reference proteome</keyword>
<feature type="transmembrane region" description="Helical" evidence="1">
    <location>
        <begin position="333"/>
        <end position="351"/>
    </location>
</feature>
<feature type="transmembrane region" description="Helical" evidence="1">
    <location>
        <begin position="6"/>
        <end position="28"/>
    </location>
</feature>
<feature type="transmembrane region" description="Helical" evidence="1">
    <location>
        <begin position="172"/>
        <end position="189"/>
    </location>
</feature>
<accession>A0ABR5PN29</accession>